<sequence>MLFKLRIRRCHKCRPDQHVCHGGSFWKLFECFDEALHACYRVGVGGYGIKVEEVGGMVGEDLLKIYISSLVDETCDLGEEWCVFWVELEAVVETAEELVGSSLGRDHLQTCFFTKMRSSIYSDPALLLECLSLCLGLSCVYLLVKLTHDKASQDTRTKPLLPADSVQR</sequence>
<reference evidence="2" key="1">
    <citation type="journal article" date="2012" name="Mol. Plant Microbe Interact.">
        <title>A highly conserved effector in Fusarium oxysporum is required for full virulence on Arabidopsis.</title>
        <authorList>
            <person name="Thatcher L.F."/>
            <person name="Gardiner D.M."/>
            <person name="Kazan K."/>
            <person name="Manners J."/>
        </authorList>
    </citation>
    <scope>NUCLEOTIDE SEQUENCE [LARGE SCALE GENOMIC DNA]</scope>
    <source>
        <strain evidence="2">Fo5176</strain>
    </source>
</reference>
<evidence type="ECO:0000313" key="2">
    <source>
        <dbReference type="Proteomes" id="UP000002489"/>
    </source>
</evidence>
<dbReference type="EnsemblFungi" id="FOXG_04958T0">
    <property type="protein sequence ID" value="FOXG_04958P0"/>
    <property type="gene ID" value="FOXG_04958"/>
</dbReference>
<name>A0A0D2XLY4_FUSOF</name>
<organism evidence="1 2">
    <name type="scientific">Fusarium oxysporum (strain Fo5176)</name>
    <name type="common">Fusarium vascular wilt</name>
    <dbReference type="NCBI Taxonomy" id="660025"/>
    <lineage>
        <taxon>Eukaryota</taxon>
        <taxon>Fungi</taxon>
        <taxon>Dikarya</taxon>
        <taxon>Ascomycota</taxon>
        <taxon>Pezizomycotina</taxon>
        <taxon>Sordariomycetes</taxon>
        <taxon>Hypocreomycetidae</taxon>
        <taxon>Hypocreales</taxon>
        <taxon>Nectriaceae</taxon>
        <taxon>Fusarium</taxon>
        <taxon>Fusarium oxysporum species complex</taxon>
    </lineage>
</organism>
<proteinExistence type="predicted"/>
<accession>A0A0D2XLY4</accession>
<protein>
    <submittedName>
        <fullName evidence="1">Uncharacterized protein</fullName>
    </submittedName>
</protein>
<reference evidence="1" key="2">
    <citation type="submission" date="2025-08" db="UniProtKB">
        <authorList>
            <consortium name="EnsemblFungi"/>
        </authorList>
    </citation>
    <scope>IDENTIFICATION</scope>
    <source>
        <strain evidence="1">4287 / CBS 123668 / FGSC 9935 / NRRL 34936</strain>
    </source>
</reference>
<evidence type="ECO:0000313" key="1">
    <source>
        <dbReference type="EnsemblFungi" id="FOXG_04958P0"/>
    </source>
</evidence>
<dbReference type="Proteomes" id="UP000002489">
    <property type="component" value="Unassembled WGS sequence"/>
</dbReference>
<dbReference type="AlphaFoldDB" id="A0A0D2XLY4"/>